<name>A0A918TCD0_9BACT</name>
<reference evidence="1" key="1">
    <citation type="journal article" date="2014" name="Int. J. Syst. Evol. Microbiol.">
        <title>Complete genome sequence of Corynebacterium casei LMG S-19264T (=DSM 44701T), isolated from a smear-ripened cheese.</title>
        <authorList>
            <consortium name="US DOE Joint Genome Institute (JGI-PGF)"/>
            <person name="Walter F."/>
            <person name="Albersmeier A."/>
            <person name="Kalinowski J."/>
            <person name="Ruckert C."/>
        </authorList>
    </citation>
    <scope>NUCLEOTIDE SEQUENCE</scope>
    <source>
        <strain evidence="1">KCTC 12988</strain>
    </source>
</reference>
<dbReference type="AlphaFoldDB" id="A0A918TCD0"/>
<gene>
    <name evidence="1" type="ORF">GCM10007100_02200</name>
</gene>
<evidence type="ECO:0000313" key="1">
    <source>
        <dbReference type="EMBL" id="GHC41116.1"/>
    </source>
</evidence>
<evidence type="ECO:0000313" key="2">
    <source>
        <dbReference type="Proteomes" id="UP000644507"/>
    </source>
</evidence>
<dbReference type="Proteomes" id="UP000644507">
    <property type="component" value="Unassembled WGS sequence"/>
</dbReference>
<reference evidence="1" key="2">
    <citation type="submission" date="2020-09" db="EMBL/GenBank/DDBJ databases">
        <authorList>
            <person name="Sun Q."/>
            <person name="Kim S."/>
        </authorList>
    </citation>
    <scope>NUCLEOTIDE SEQUENCE</scope>
    <source>
        <strain evidence="1">KCTC 12988</strain>
    </source>
</reference>
<dbReference type="EMBL" id="BMXI01000001">
    <property type="protein sequence ID" value="GHC41116.1"/>
    <property type="molecule type" value="Genomic_DNA"/>
</dbReference>
<comment type="caution">
    <text evidence="1">The sequence shown here is derived from an EMBL/GenBank/DDBJ whole genome shotgun (WGS) entry which is preliminary data.</text>
</comment>
<dbReference type="RefSeq" id="WP_194598358.1">
    <property type="nucleotide sequence ID" value="NZ_JARXIB010000015.1"/>
</dbReference>
<organism evidence="1 2">
    <name type="scientific">Roseibacillus persicicus</name>
    <dbReference type="NCBI Taxonomy" id="454148"/>
    <lineage>
        <taxon>Bacteria</taxon>
        <taxon>Pseudomonadati</taxon>
        <taxon>Verrucomicrobiota</taxon>
        <taxon>Verrucomicrobiia</taxon>
        <taxon>Verrucomicrobiales</taxon>
        <taxon>Verrucomicrobiaceae</taxon>
        <taxon>Roseibacillus</taxon>
    </lineage>
</organism>
<evidence type="ECO:0008006" key="3">
    <source>
        <dbReference type="Google" id="ProtNLM"/>
    </source>
</evidence>
<protein>
    <recommendedName>
        <fullName evidence="3">Type II toxin-antitoxin system RelE/ParE family toxin</fullName>
    </recommendedName>
</protein>
<dbReference type="InterPro" id="IPR035093">
    <property type="entry name" value="RelE/ParE_toxin_dom_sf"/>
</dbReference>
<proteinExistence type="predicted"/>
<keyword evidence="2" id="KW-1185">Reference proteome</keyword>
<dbReference type="Gene3D" id="3.30.2310.20">
    <property type="entry name" value="RelE-like"/>
    <property type="match status" value="1"/>
</dbReference>
<accession>A0A918TCD0</accession>
<sequence>METEYHRLVPRDLRVALDYYEFEGGPDLADRFFAEVESCISAIEKRPKGHHFSDGGYRRAGLRSFPYHFLYEVDEEGIWIAALRHDNRHPSYGLRRNKRSQR</sequence>